<organism evidence="1 2">
    <name type="scientific">Ferrimonas pelagia</name>
    <dbReference type="NCBI Taxonomy" id="1177826"/>
    <lineage>
        <taxon>Bacteria</taxon>
        <taxon>Pseudomonadati</taxon>
        <taxon>Pseudomonadota</taxon>
        <taxon>Gammaproteobacteria</taxon>
        <taxon>Alteromonadales</taxon>
        <taxon>Ferrimonadaceae</taxon>
        <taxon>Ferrimonas</taxon>
    </lineage>
</organism>
<dbReference type="EMBL" id="BAABJZ010000004">
    <property type="protein sequence ID" value="GAA4873462.1"/>
    <property type="molecule type" value="Genomic_DNA"/>
</dbReference>
<comment type="caution">
    <text evidence="1">The sequence shown here is derived from an EMBL/GenBank/DDBJ whole genome shotgun (WGS) entry which is preliminary data.</text>
</comment>
<evidence type="ECO:0000313" key="2">
    <source>
        <dbReference type="Proteomes" id="UP001499988"/>
    </source>
</evidence>
<proteinExistence type="predicted"/>
<accession>A0ABP9ECZ9</accession>
<dbReference type="Proteomes" id="UP001499988">
    <property type="component" value="Unassembled WGS sequence"/>
</dbReference>
<gene>
    <name evidence="1" type="ORF">GCM10023333_02900</name>
</gene>
<keyword evidence="2" id="KW-1185">Reference proteome</keyword>
<reference evidence="2" key="1">
    <citation type="journal article" date="2019" name="Int. J. Syst. Evol. Microbiol.">
        <title>The Global Catalogue of Microorganisms (GCM) 10K type strain sequencing project: providing services to taxonomists for standard genome sequencing and annotation.</title>
        <authorList>
            <consortium name="The Broad Institute Genomics Platform"/>
            <consortium name="The Broad Institute Genome Sequencing Center for Infectious Disease"/>
            <person name="Wu L."/>
            <person name="Ma J."/>
        </authorList>
    </citation>
    <scope>NUCLEOTIDE SEQUENCE [LARGE SCALE GENOMIC DNA]</scope>
    <source>
        <strain evidence="2">JCM 18401</strain>
    </source>
</reference>
<name>A0ABP9ECZ9_9GAMM</name>
<sequence length="74" mass="7954">MRHLLESRSALVSATKSTADFSNTTQLTHKTAHSQRVLSEQARGARLDGFALNASSNGRRARRYPIAASSVGIA</sequence>
<evidence type="ECO:0000313" key="1">
    <source>
        <dbReference type="EMBL" id="GAA4873462.1"/>
    </source>
</evidence>
<protein>
    <submittedName>
        <fullName evidence="1">Uncharacterized protein</fullName>
    </submittedName>
</protein>